<dbReference type="AlphaFoldDB" id="A0A2H1KGD7"/>
<sequence>MPLLFKSERMDSMPKKIDPQLRARCVRLVREHQQEYPSQFAAVVAVARQEGVSKESVRRWLAQADVDDGTRPGVTSEESAEVKRLKAENRRLREDNEILRKASIFFAGELDPRNR</sequence>
<dbReference type="InterPro" id="IPR009057">
    <property type="entry name" value="Homeodomain-like_sf"/>
</dbReference>
<dbReference type="InterPro" id="IPR036388">
    <property type="entry name" value="WH-like_DNA-bd_sf"/>
</dbReference>
<evidence type="ECO:0000256" key="1">
    <source>
        <dbReference type="SAM" id="Coils"/>
    </source>
</evidence>
<protein>
    <submittedName>
        <fullName evidence="2">Transposase</fullName>
    </submittedName>
</protein>
<dbReference type="GO" id="GO:0003677">
    <property type="term" value="F:DNA binding"/>
    <property type="evidence" value="ECO:0007669"/>
    <property type="project" value="InterPro"/>
</dbReference>
<dbReference type="Pfam" id="PF01527">
    <property type="entry name" value="HTH_Tnp_1"/>
    <property type="match status" value="1"/>
</dbReference>
<evidence type="ECO:0000313" key="3">
    <source>
        <dbReference type="Proteomes" id="UP000234333"/>
    </source>
</evidence>
<dbReference type="InterPro" id="IPR002514">
    <property type="entry name" value="Transposase_8"/>
</dbReference>
<dbReference type="GO" id="GO:0006313">
    <property type="term" value="P:DNA transposition"/>
    <property type="evidence" value="ECO:0007669"/>
    <property type="project" value="InterPro"/>
</dbReference>
<name>A0A2H1KGD7_9MICO</name>
<dbReference type="EMBL" id="FXZC01000010">
    <property type="protein sequence ID" value="SMX98857.1"/>
    <property type="molecule type" value="Genomic_DNA"/>
</dbReference>
<accession>A0A2H1KGD7</accession>
<dbReference type="Proteomes" id="UP000234333">
    <property type="component" value="Unassembled WGS sequence"/>
</dbReference>
<organism evidence="2 3">
    <name type="scientific">Brevibacterium casei CIP 102111</name>
    <dbReference type="NCBI Taxonomy" id="1255625"/>
    <lineage>
        <taxon>Bacteria</taxon>
        <taxon>Bacillati</taxon>
        <taxon>Actinomycetota</taxon>
        <taxon>Actinomycetes</taxon>
        <taxon>Micrococcales</taxon>
        <taxon>Brevibacteriaceae</taxon>
        <taxon>Brevibacterium</taxon>
    </lineage>
</organism>
<evidence type="ECO:0000313" key="2">
    <source>
        <dbReference type="EMBL" id="SMX98857.1"/>
    </source>
</evidence>
<keyword evidence="1" id="KW-0175">Coiled coil</keyword>
<reference evidence="2 3" key="1">
    <citation type="submission" date="2017-03" db="EMBL/GenBank/DDBJ databases">
        <authorList>
            <person name="Afonso C.L."/>
            <person name="Miller P.J."/>
            <person name="Scott M.A."/>
            <person name="Spackman E."/>
            <person name="Goraichik I."/>
            <person name="Dimitrov K.M."/>
            <person name="Suarez D.L."/>
            <person name="Swayne D.E."/>
        </authorList>
    </citation>
    <scope>NUCLEOTIDE SEQUENCE [LARGE SCALE GENOMIC DNA]</scope>
    <source>
        <strain evidence="2 3">CIP 102111</strain>
    </source>
</reference>
<gene>
    <name evidence="2" type="ORF">BC102111_03275</name>
</gene>
<dbReference type="GO" id="GO:0004803">
    <property type="term" value="F:transposase activity"/>
    <property type="evidence" value="ECO:0007669"/>
    <property type="project" value="InterPro"/>
</dbReference>
<feature type="coiled-coil region" evidence="1">
    <location>
        <begin position="75"/>
        <end position="102"/>
    </location>
</feature>
<dbReference type="SUPFAM" id="SSF46689">
    <property type="entry name" value="Homeodomain-like"/>
    <property type="match status" value="1"/>
</dbReference>
<dbReference type="Gene3D" id="1.10.10.10">
    <property type="entry name" value="Winged helix-like DNA-binding domain superfamily/Winged helix DNA-binding domain"/>
    <property type="match status" value="1"/>
</dbReference>
<proteinExistence type="predicted"/>